<proteinExistence type="inferred from homology"/>
<evidence type="ECO:0000259" key="3">
    <source>
        <dbReference type="Pfam" id="PF02678"/>
    </source>
</evidence>
<dbReference type="InterPro" id="IPR011051">
    <property type="entry name" value="RmlC_Cupin_sf"/>
</dbReference>
<dbReference type="PIRSF" id="PIRSF006232">
    <property type="entry name" value="Pirin"/>
    <property type="match status" value="1"/>
</dbReference>
<name>A0ABW7EJG9_9BURK</name>
<organism evidence="5 6">
    <name type="scientific">Pelomonas dachongensis</name>
    <dbReference type="NCBI Taxonomy" id="3299029"/>
    <lineage>
        <taxon>Bacteria</taxon>
        <taxon>Pseudomonadati</taxon>
        <taxon>Pseudomonadota</taxon>
        <taxon>Betaproteobacteria</taxon>
        <taxon>Burkholderiales</taxon>
        <taxon>Sphaerotilaceae</taxon>
        <taxon>Roseateles</taxon>
    </lineage>
</organism>
<dbReference type="RefSeq" id="WP_394469686.1">
    <property type="nucleotide sequence ID" value="NZ_JBIGHY010000002.1"/>
</dbReference>
<dbReference type="Pfam" id="PF17954">
    <property type="entry name" value="Pirin_C_2"/>
    <property type="match status" value="1"/>
</dbReference>
<protein>
    <submittedName>
        <fullName evidence="5">Pirin family protein</fullName>
    </submittedName>
</protein>
<dbReference type="CDD" id="cd02910">
    <property type="entry name" value="cupin_Yhhw_N"/>
    <property type="match status" value="1"/>
</dbReference>
<comment type="similarity">
    <text evidence="1 2">Belongs to the pirin family.</text>
</comment>
<evidence type="ECO:0000256" key="2">
    <source>
        <dbReference type="RuleBase" id="RU003457"/>
    </source>
</evidence>
<gene>
    <name evidence="5" type="ORF">ACG02S_06810</name>
</gene>
<accession>A0ABW7EJG9</accession>
<dbReference type="Gene3D" id="2.60.120.10">
    <property type="entry name" value="Jelly Rolls"/>
    <property type="match status" value="2"/>
</dbReference>
<dbReference type="InterPro" id="IPR003829">
    <property type="entry name" value="Pirin_N_dom"/>
</dbReference>
<keyword evidence="6" id="KW-1185">Reference proteome</keyword>
<sequence length="248" mass="26585">MTTQLIKSSDRGYADHGWLKSFHSFSFADYYDPARMGFGALRVINEDRVAPGRGFGTHGHRDMEIISYVLSGELAHKDSMGNGEAGGVENGKSAGVIRPGDVQRMSAGTGVMHSEFNHAKDQTTHFLQIWIMPDERGIAPSYEQKHFDTASKRGKLRLVAANDGEAEAKGAVTIHADARLYAGLFDGAEAAEVDIAPGRLAYIHLVRGSLNVNGQDLTAGDALQVRDASSVALKAGVDAEVLVFDLAA</sequence>
<evidence type="ECO:0000313" key="5">
    <source>
        <dbReference type="EMBL" id="MFG6413607.1"/>
    </source>
</evidence>
<evidence type="ECO:0000256" key="1">
    <source>
        <dbReference type="ARBA" id="ARBA00008416"/>
    </source>
</evidence>
<reference evidence="5 6" key="1">
    <citation type="submission" date="2024-09" db="EMBL/GenBank/DDBJ databases">
        <title>Novel species of the genus Pelomonas and Roseateles isolated from streams.</title>
        <authorList>
            <person name="Lu H."/>
        </authorList>
    </citation>
    <scope>NUCLEOTIDE SEQUENCE [LARGE SCALE GENOMIC DNA]</scope>
    <source>
        <strain evidence="5 6">DC23W</strain>
    </source>
</reference>
<dbReference type="CDD" id="cd20311">
    <property type="entry name" value="cupin_Yhhw_C"/>
    <property type="match status" value="1"/>
</dbReference>
<dbReference type="InterPro" id="IPR041602">
    <property type="entry name" value="Quercetinase_C"/>
</dbReference>
<dbReference type="PANTHER" id="PTHR43212">
    <property type="entry name" value="QUERCETIN 2,3-DIOXYGENASE"/>
    <property type="match status" value="1"/>
</dbReference>
<comment type="caution">
    <text evidence="5">The sequence shown here is derived from an EMBL/GenBank/DDBJ whole genome shotgun (WGS) entry which is preliminary data.</text>
</comment>
<evidence type="ECO:0000259" key="4">
    <source>
        <dbReference type="Pfam" id="PF17954"/>
    </source>
</evidence>
<dbReference type="Pfam" id="PF02678">
    <property type="entry name" value="Pirin"/>
    <property type="match status" value="1"/>
</dbReference>
<dbReference type="InterPro" id="IPR014710">
    <property type="entry name" value="RmlC-like_jellyroll"/>
</dbReference>
<dbReference type="InterPro" id="IPR012093">
    <property type="entry name" value="Pirin"/>
</dbReference>
<dbReference type="PANTHER" id="PTHR43212:SF3">
    <property type="entry name" value="QUERCETIN 2,3-DIOXYGENASE"/>
    <property type="match status" value="1"/>
</dbReference>
<feature type="domain" description="Pirin N-terminal" evidence="3">
    <location>
        <begin position="13"/>
        <end position="131"/>
    </location>
</feature>
<dbReference type="Proteomes" id="UP001606300">
    <property type="component" value="Unassembled WGS sequence"/>
</dbReference>
<feature type="domain" description="Quercetin 2,3-dioxygenase C-terminal cupin" evidence="4">
    <location>
        <begin position="159"/>
        <end position="246"/>
    </location>
</feature>
<dbReference type="SUPFAM" id="SSF51182">
    <property type="entry name" value="RmlC-like cupins"/>
    <property type="match status" value="1"/>
</dbReference>
<evidence type="ECO:0000313" key="6">
    <source>
        <dbReference type="Proteomes" id="UP001606300"/>
    </source>
</evidence>
<dbReference type="EMBL" id="JBIGHY010000002">
    <property type="protein sequence ID" value="MFG6413607.1"/>
    <property type="molecule type" value="Genomic_DNA"/>
</dbReference>